<evidence type="ECO:0000256" key="1">
    <source>
        <dbReference type="PROSITE-ProRule" id="PRU00884"/>
    </source>
</evidence>
<feature type="region of interest" description="Disordered" evidence="2">
    <location>
        <begin position="354"/>
        <end position="401"/>
    </location>
</feature>
<keyword evidence="3" id="KW-1133">Transmembrane helix</keyword>
<keyword evidence="7" id="KW-1185">Reference proteome</keyword>
<sequence length="517" mass="56986">MRSSFLARFLVILPSSASSSMLFLLLFLSFCFPPPCLCLLTANNRQTQRQQLTNSPKVVTWSATNPLFSSPSSAESSRTTLSSSLVVYDGTFVHFECPSVGSDQWLVVSAVSEMSLIECQLDSASTPFLICDGANSRKGKTLLFQRESIIASSTTGDSAATKNDTNRTNIEETILYRHAGTVHHFISTSNGTNRDDMWNSRGGLCAQKNMRIRIEFSDDTPPPPPIVDGTTWIPLEYSIEEMPTWPIEQQTAGQNLGQNGRGGGKAGDNGDDGSGEGAEGRGDAHNRLAKSLRIKPEYLEFVRNHAIRGGTGDIRFPPTEEDARDEHVKWPRFVSRNSENPWRRARPAAALYSTNEALQKEPPEQRHTDDGTINGNESDDEMRRKSERTRHKGPSPSASPPAFPIFPKDQLIWTTSSATRMKKLILSRLSILTIEKHSDIATSLLHLFMLFAIVFPLAALRAAPGGYAFFRLLLINVSRQQQLHWPAKNGSQFGKANEMPNFSSTAKSLTKIGGGGK</sequence>
<dbReference type="Proteomes" id="UP001620645">
    <property type="component" value="Unassembled WGS sequence"/>
</dbReference>
<keyword evidence="3" id="KW-0472">Membrane</keyword>
<feature type="transmembrane region" description="Helical" evidence="3">
    <location>
        <begin position="444"/>
        <end position="470"/>
    </location>
</feature>
<evidence type="ECO:0000259" key="5">
    <source>
        <dbReference type="PROSITE" id="PS51551"/>
    </source>
</evidence>
<reference evidence="6 7" key="1">
    <citation type="submission" date="2024-10" db="EMBL/GenBank/DDBJ databases">
        <authorList>
            <person name="Kim D."/>
        </authorList>
    </citation>
    <scope>NUCLEOTIDE SEQUENCE [LARGE SCALE GENOMIC DNA]</scope>
    <source>
        <strain evidence="6">Taebaek</strain>
    </source>
</reference>
<feature type="region of interest" description="Disordered" evidence="2">
    <location>
        <begin position="252"/>
        <end position="283"/>
    </location>
</feature>
<feature type="compositionally biased region" description="Basic and acidic residues" evidence="2">
    <location>
        <begin position="358"/>
        <end position="370"/>
    </location>
</feature>
<feature type="signal peptide" evidence="4">
    <location>
        <begin position="1"/>
        <end position="38"/>
    </location>
</feature>
<dbReference type="AlphaFoldDB" id="A0ABD2JPI6"/>
<evidence type="ECO:0000313" key="6">
    <source>
        <dbReference type="EMBL" id="KAL3092518.1"/>
    </source>
</evidence>
<feature type="domain" description="Ephrin RBD" evidence="5">
    <location>
        <begin position="54"/>
        <end position="216"/>
    </location>
</feature>
<keyword evidence="3" id="KW-0812">Transmembrane</keyword>
<name>A0ABD2JPI6_HETSC</name>
<comment type="caution">
    <text evidence="6">The sequence shown here is derived from an EMBL/GenBank/DDBJ whole genome shotgun (WGS) entry which is preliminary data.</text>
</comment>
<accession>A0ABD2JPI6</accession>
<comment type="caution">
    <text evidence="1">Lacks conserved residue(s) required for the propagation of feature annotation.</text>
</comment>
<keyword evidence="4" id="KW-0732">Signal</keyword>
<comment type="similarity">
    <text evidence="1">Belongs to the ephrin family.</text>
</comment>
<evidence type="ECO:0000256" key="2">
    <source>
        <dbReference type="SAM" id="MobiDB-lite"/>
    </source>
</evidence>
<protein>
    <recommendedName>
        <fullName evidence="5">Ephrin RBD domain-containing protein</fullName>
    </recommendedName>
</protein>
<organism evidence="6 7">
    <name type="scientific">Heterodera schachtii</name>
    <name type="common">Sugarbeet cyst nematode worm</name>
    <name type="synonym">Tylenchus schachtii</name>
    <dbReference type="NCBI Taxonomy" id="97005"/>
    <lineage>
        <taxon>Eukaryota</taxon>
        <taxon>Metazoa</taxon>
        <taxon>Ecdysozoa</taxon>
        <taxon>Nematoda</taxon>
        <taxon>Chromadorea</taxon>
        <taxon>Rhabditida</taxon>
        <taxon>Tylenchina</taxon>
        <taxon>Tylenchomorpha</taxon>
        <taxon>Tylenchoidea</taxon>
        <taxon>Heteroderidae</taxon>
        <taxon>Heteroderinae</taxon>
        <taxon>Heterodera</taxon>
    </lineage>
</organism>
<dbReference type="InterPro" id="IPR001799">
    <property type="entry name" value="Ephrin_RBD"/>
</dbReference>
<evidence type="ECO:0000256" key="4">
    <source>
        <dbReference type="SAM" id="SignalP"/>
    </source>
</evidence>
<proteinExistence type="inferred from homology"/>
<evidence type="ECO:0000256" key="3">
    <source>
        <dbReference type="SAM" id="Phobius"/>
    </source>
</evidence>
<dbReference type="PROSITE" id="PS51551">
    <property type="entry name" value="EPHRIN_RBD_2"/>
    <property type="match status" value="1"/>
</dbReference>
<dbReference type="EMBL" id="JBICCN010000118">
    <property type="protein sequence ID" value="KAL3092518.1"/>
    <property type="molecule type" value="Genomic_DNA"/>
</dbReference>
<gene>
    <name evidence="6" type="ORF">niasHS_007727</name>
</gene>
<dbReference type="InterPro" id="IPR008972">
    <property type="entry name" value="Cupredoxin"/>
</dbReference>
<feature type="chain" id="PRO_5044850251" description="Ephrin RBD domain-containing protein" evidence="4">
    <location>
        <begin position="39"/>
        <end position="517"/>
    </location>
</feature>
<dbReference type="Gene3D" id="2.60.40.420">
    <property type="entry name" value="Cupredoxins - blue copper proteins"/>
    <property type="match status" value="1"/>
</dbReference>
<evidence type="ECO:0000313" key="7">
    <source>
        <dbReference type="Proteomes" id="UP001620645"/>
    </source>
</evidence>